<keyword evidence="2" id="KW-0436">Ligase</keyword>
<dbReference type="SUPFAM" id="SSF56801">
    <property type="entry name" value="Acetyl-CoA synthetase-like"/>
    <property type="match status" value="1"/>
</dbReference>
<evidence type="ECO:0000313" key="4">
    <source>
        <dbReference type="EMBL" id="NMM48113.1"/>
    </source>
</evidence>
<evidence type="ECO:0000256" key="1">
    <source>
        <dbReference type="ARBA" id="ARBA00006432"/>
    </source>
</evidence>
<sequence length="360" mass="40296">MARKHNSFVLNGREIKFVEVLNSSKAIKLITDFEKETVDVIKSFLSEDEKIIQQTSGSTGIPKKIEITREQLIASANMTGEFLGYNNSNLESLLCIPASFIGGKMVLIRALVFDLPIIAQEPSANPFKSIGKLEITSITPYQLQNIIENNSTTCINKNSIILVGGGPVNSELHKKIENLPGKIYHTYAMTETVSNIALRKLNNPGSKDYFEVLEGIEINTSNEQLQVKGKVTSDKWLNTNDVVELINDKSFRWIGRSDNVINSGGIKVNLDELKAKIEAELKHLEISTEVALLKTEDEKFTEGFILVVEENQGNKIRKTIEGIKEKLFNKVKPKKIISIPNLPKTPTDKIDYPTLRKILE</sequence>
<dbReference type="PANTHER" id="PTHR43201">
    <property type="entry name" value="ACYL-COA SYNTHETASE"/>
    <property type="match status" value="1"/>
</dbReference>
<dbReference type="InterPro" id="IPR020845">
    <property type="entry name" value="AMP-binding_CS"/>
</dbReference>
<dbReference type="Gene3D" id="3.30.300.30">
    <property type="match status" value="1"/>
</dbReference>
<dbReference type="GO" id="GO:0031956">
    <property type="term" value="F:medium-chain fatty acid-CoA ligase activity"/>
    <property type="evidence" value="ECO:0007669"/>
    <property type="project" value="TreeGrafter"/>
</dbReference>
<dbReference type="PROSITE" id="PS00455">
    <property type="entry name" value="AMP_BINDING"/>
    <property type="match status" value="1"/>
</dbReference>
<keyword evidence="5" id="KW-1185">Reference proteome</keyword>
<evidence type="ECO:0000256" key="2">
    <source>
        <dbReference type="ARBA" id="ARBA00022598"/>
    </source>
</evidence>
<dbReference type="PANTHER" id="PTHR43201:SF5">
    <property type="entry name" value="MEDIUM-CHAIN ACYL-COA LIGASE ACSF2, MITOCHONDRIAL"/>
    <property type="match status" value="1"/>
</dbReference>
<evidence type="ECO:0000259" key="3">
    <source>
        <dbReference type="Pfam" id="PF00501"/>
    </source>
</evidence>
<comment type="caution">
    <text evidence="4">The sequence shown here is derived from an EMBL/GenBank/DDBJ whole genome shotgun (WGS) entry which is preliminary data.</text>
</comment>
<dbReference type="InterPro" id="IPR000873">
    <property type="entry name" value="AMP-dep_synth/lig_dom"/>
</dbReference>
<comment type="similarity">
    <text evidence="1">Belongs to the ATP-dependent AMP-binding enzyme family.</text>
</comment>
<feature type="domain" description="AMP-dependent synthetase/ligase" evidence="3">
    <location>
        <begin position="45"/>
        <end position="200"/>
    </location>
</feature>
<protein>
    <submittedName>
        <fullName evidence="4">AMP-binding protein</fullName>
    </submittedName>
</protein>
<dbReference type="InterPro" id="IPR042099">
    <property type="entry name" value="ANL_N_sf"/>
</dbReference>
<dbReference type="AlphaFoldDB" id="A0A848IUD2"/>
<reference evidence="4 5" key="1">
    <citation type="submission" date="2020-04" db="EMBL/GenBank/DDBJ databases">
        <title>Flammeovirgaceae bacterium KN852 isolated from deep sea.</title>
        <authorList>
            <person name="Zhang D.-C."/>
        </authorList>
    </citation>
    <scope>NUCLEOTIDE SEQUENCE [LARGE SCALE GENOMIC DNA]</scope>
    <source>
        <strain evidence="4 5">KN852</strain>
    </source>
</reference>
<dbReference type="EMBL" id="JABBNU010000003">
    <property type="protein sequence ID" value="NMM48113.1"/>
    <property type="molecule type" value="Genomic_DNA"/>
</dbReference>
<gene>
    <name evidence="4" type="ORF">HH304_06855</name>
</gene>
<organism evidence="4 5">
    <name type="scientific">Marinigracilibium pacificum</name>
    <dbReference type="NCBI Taxonomy" id="2729599"/>
    <lineage>
        <taxon>Bacteria</taxon>
        <taxon>Pseudomonadati</taxon>
        <taxon>Bacteroidota</taxon>
        <taxon>Cytophagia</taxon>
        <taxon>Cytophagales</taxon>
        <taxon>Flammeovirgaceae</taxon>
        <taxon>Marinigracilibium</taxon>
    </lineage>
</organism>
<proteinExistence type="inferred from homology"/>
<name>A0A848IUD2_9BACT</name>
<dbReference type="Proteomes" id="UP000559010">
    <property type="component" value="Unassembled WGS sequence"/>
</dbReference>
<evidence type="ECO:0000313" key="5">
    <source>
        <dbReference type="Proteomes" id="UP000559010"/>
    </source>
</evidence>
<dbReference type="Gene3D" id="3.40.50.12780">
    <property type="entry name" value="N-terminal domain of ligase-like"/>
    <property type="match status" value="1"/>
</dbReference>
<accession>A0A848IUD2</accession>
<dbReference type="RefSeq" id="WP_169679407.1">
    <property type="nucleotide sequence ID" value="NZ_JABBNU010000003.1"/>
</dbReference>
<dbReference type="Pfam" id="PF00501">
    <property type="entry name" value="AMP-binding"/>
    <property type="match status" value="1"/>
</dbReference>
<dbReference type="GO" id="GO:0006631">
    <property type="term" value="P:fatty acid metabolic process"/>
    <property type="evidence" value="ECO:0007669"/>
    <property type="project" value="TreeGrafter"/>
</dbReference>
<dbReference type="InterPro" id="IPR045851">
    <property type="entry name" value="AMP-bd_C_sf"/>
</dbReference>